<dbReference type="AlphaFoldDB" id="A0A0L8HEK9"/>
<sequence>MKIKRTDCELTTDAVNNTILYLFTKAKIQIEANIRIFFSHVNHHDLSLELISDSMYFARSHCTLFNYKEM</sequence>
<organism evidence="1">
    <name type="scientific">Octopus bimaculoides</name>
    <name type="common">California two-spotted octopus</name>
    <dbReference type="NCBI Taxonomy" id="37653"/>
    <lineage>
        <taxon>Eukaryota</taxon>
        <taxon>Metazoa</taxon>
        <taxon>Spiralia</taxon>
        <taxon>Lophotrochozoa</taxon>
        <taxon>Mollusca</taxon>
        <taxon>Cephalopoda</taxon>
        <taxon>Coleoidea</taxon>
        <taxon>Octopodiformes</taxon>
        <taxon>Octopoda</taxon>
        <taxon>Incirrata</taxon>
        <taxon>Octopodidae</taxon>
        <taxon>Octopus</taxon>
    </lineage>
</organism>
<accession>A0A0L8HEK9</accession>
<reference evidence="1" key="1">
    <citation type="submission" date="2015-07" db="EMBL/GenBank/DDBJ databases">
        <title>MeaNS - Measles Nucleotide Surveillance Program.</title>
        <authorList>
            <person name="Tran T."/>
            <person name="Druce J."/>
        </authorList>
    </citation>
    <scope>NUCLEOTIDE SEQUENCE</scope>
    <source>
        <strain evidence="1">UCB-OBI-ISO-001</strain>
        <tissue evidence="1">Gonad</tissue>
    </source>
</reference>
<protein>
    <submittedName>
        <fullName evidence="1">Uncharacterized protein</fullName>
    </submittedName>
</protein>
<name>A0A0L8HEK9_OCTBM</name>
<gene>
    <name evidence="1" type="ORF">OCBIM_22016306mg</name>
</gene>
<evidence type="ECO:0000313" key="1">
    <source>
        <dbReference type="EMBL" id="KOF87701.1"/>
    </source>
</evidence>
<dbReference type="EMBL" id="KQ418338">
    <property type="protein sequence ID" value="KOF87701.1"/>
    <property type="molecule type" value="Genomic_DNA"/>
</dbReference>
<proteinExistence type="predicted"/>